<proteinExistence type="predicted"/>
<dbReference type="KEGG" id="meso:BSQ44_15430"/>
<dbReference type="Proteomes" id="UP000182840">
    <property type="component" value="Chromosome"/>
</dbReference>
<evidence type="ECO:0000313" key="1">
    <source>
        <dbReference type="EMBL" id="APH72595.1"/>
    </source>
</evidence>
<gene>
    <name evidence="1" type="ORF">BSQ44_15430</name>
</gene>
<dbReference type="EMBL" id="CP018171">
    <property type="protein sequence ID" value="APH72595.1"/>
    <property type="molecule type" value="Genomic_DNA"/>
</dbReference>
<protein>
    <submittedName>
        <fullName evidence="1">Uncharacterized protein</fullName>
    </submittedName>
</protein>
<name>A0A1L3STE0_9HYPH</name>
<dbReference type="OrthoDB" id="8116792at2"/>
<sequence>MTKRSSAKTAREAAQLAQQLMLTPMVMAMRMPILAAEAGSSVLAGRPESLAAVSEKMAAVAEGAMAAQLAFLRGAAMLPMSMFRATSHAGPLVDLAGEVAVAALKPAARQVSRNHKRLSRTRKG</sequence>
<accession>A0A1L3STE0</accession>
<reference evidence="2" key="1">
    <citation type="submission" date="2016-11" db="EMBL/GenBank/DDBJ databases">
        <title>Mesorhizobium oceanicum sp. nov., isolated from deep seawater in South China Sea.</title>
        <authorList>
            <person name="Fu G.-Y."/>
        </authorList>
    </citation>
    <scope>NUCLEOTIDE SEQUENCE [LARGE SCALE GENOMIC DNA]</scope>
    <source>
        <strain evidence="2">B7</strain>
    </source>
</reference>
<dbReference type="RefSeq" id="WP_072605725.1">
    <property type="nucleotide sequence ID" value="NZ_CP018171.1"/>
</dbReference>
<dbReference type="AlphaFoldDB" id="A0A1L3STE0"/>
<keyword evidence="2" id="KW-1185">Reference proteome</keyword>
<evidence type="ECO:0000313" key="2">
    <source>
        <dbReference type="Proteomes" id="UP000182840"/>
    </source>
</evidence>
<organism evidence="1 2">
    <name type="scientific">Aquibium oceanicum</name>
    <dbReference type="NCBI Taxonomy" id="1670800"/>
    <lineage>
        <taxon>Bacteria</taxon>
        <taxon>Pseudomonadati</taxon>
        <taxon>Pseudomonadota</taxon>
        <taxon>Alphaproteobacteria</taxon>
        <taxon>Hyphomicrobiales</taxon>
        <taxon>Phyllobacteriaceae</taxon>
        <taxon>Aquibium</taxon>
    </lineage>
</organism>